<dbReference type="Pfam" id="PF00001">
    <property type="entry name" value="7tm_1"/>
    <property type="match status" value="2"/>
</dbReference>
<reference evidence="12" key="1">
    <citation type="submission" date="2025-08" db="UniProtKB">
        <authorList>
            <consortium name="Ensembl"/>
        </authorList>
    </citation>
    <scope>IDENTIFICATION</scope>
</reference>
<comment type="subcellular location">
    <subcellularLocation>
        <location evidence="1">Membrane</location>
        <topology evidence="1">Multi-pass membrane protein</topology>
    </subcellularLocation>
</comment>
<keyword evidence="2 8" id="KW-0812">Transmembrane</keyword>
<evidence type="ECO:0000313" key="12">
    <source>
        <dbReference type="Ensembl" id="ENSPKIP00000010485.1"/>
    </source>
</evidence>
<name>A0A3B3QXV8_9TELE</name>
<evidence type="ECO:0000256" key="10">
    <source>
        <dbReference type="SAM" id="Phobius"/>
    </source>
</evidence>
<dbReference type="InterPro" id="IPR017452">
    <property type="entry name" value="GPCR_Rhodpsn_7TM"/>
</dbReference>
<reference evidence="12" key="2">
    <citation type="submission" date="2025-09" db="UniProtKB">
        <authorList>
            <consortium name="Ensembl"/>
        </authorList>
    </citation>
    <scope>IDENTIFICATION</scope>
</reference>
<dbReference type="GeneID" id="111842376"/>
<feature type="transmembrane region" description="Helical" evidence="10">
    <location>
        <begin position="213"/>
        <end position="237"/>
    </location>
</feature>
<evidence type="ECO:0000256" key="6">
    <source>
        <dbReference type="ARBA" id="ARBA00023170"/>
    </source>
</evidence>
<evidence type="ECO:0000256" key="5">
    <source>
        <dbReference type="ARBA" id="ARBA00023136"/>
    </source>
</evidence>
<feature type="transmembrane region" description="Helical" evidence="10">
    <location>
        <begin position="257"/>
        <end position="278"/>
    </location>
</feature>
<keyword evidence="3 10" id="KW-1133">Transmembrane helix</keyword>
<dbReference type="GO" id="GO:0006955">
    <property type="term" value="P:immune response"/>
    <property type="evidence" value="ECO:0007669"/>
    <property type="project" value="TreeGrafter"/>
</dbReference>
<organism evidence="12 13">
    <name type="scientific">Paramormyrops kingsleyae</name>
    <dbReference type="NCBI Taxonomy" id="1676925"/>
    <lineage>
        <taxon>Eukaryota</taxon>
        <taxon>Metazoa</taxon>
        <taxon>Chordata</taxon>
        <taxon>Craniata</taxon>
        <taxon>Vertebrata</taxon>
        <taxon>Euteleostomi</taxon>
        <taxon>Actinopterygii</taxon>
        <taxon>Neopterygii</taxon>
        <taxon>Teleostei</taxon>
        <taxon>Osteoglossocephala</taxon>
        <taxon>Osteoglossomorpha</taxon>
        <taxon>Osteoglossiformes</taxon>
        <taxon>Mormyridae</taxon>
        <taxon>Paramormyrops</taxon>
    </lineage>
</organism>
<dbReference type="SUPFAM" id="SSF81321">
    <property type="entry name" value="Family A G protein-coupled receptor-like"/>
    <property type="match status" value="1"/>
</dbReference>
<evidence type="ECO:0000259" key="11">
    <source>
        <dbReference type="PROSITE" id="PS50262"/>
    </source>
</evidence>
<dbReference type="PROSITE" id="PS00237">
    <property type="entry name" value="G_PROTEIN_RECEP_F1_1"/>
    <property type="match status" value="1"/>
</dbReference>
<evidence type="ECO:0000256" key="4">
    <source>
        <dbReference type="ARBA" id="ARBA00023040"/>
    </source>
</evidence>
<feature type="transmembrane region" description="Helical" evidence="10">
    <location>
        <begin position="74"/>
        <end position="99"/>
    </location>
</feature>
<dbReference type="GO" id="GO:0060326">
    <property type="term" value="P:cell chemotaxis"/>
    <property type="evidence" value="ECO:0007669"/>
    <property type="project" value="TreeGrafter"/>
</dbReference>
<sequence>MQKMENNNSMYYGNMTEYDYSTIDPLEYLEEDKSAIKITIVVFYTLVFCSGTLGNILVIYLMMVKTKQQRLVDVFITHLAVADLVFLVTLPLWIISLSLDNWPFGDFLCKFSSYVISVNMFSSIFLLTCMSVDRFMAIVMALNTRRMRTKRYAHLTVLMVWITSLLLGSHSFHSRAVDASRCEDTASPTKVVFSLMTRVASKAKRNKRRSIRIGFCILVLFVLTWLPFNILRTVLILNKSGYLEFSEEAFDYLIKSVSLATCLAFSNSCMNPLVYFWMDSYMRKKVVGLLPKRFLSISTKRNSELSTSTTYQEKDSITSKETERTRYTGSVQISVPGKDTLQEQSF</sequence>
<evidence type="ECO:0000256" key="8">
    <source>
        <dbReference type="RuleBase" id="RU000688"/>
    </source>
</evidence>
<dbReference type="PRINTS" id="PR00526">
    <property type="entry name" value="FMETLEUPHER"/>
</dbReference>
<evidence type="ECO:0000256" key="3">
    <source>
        <dbReference type="ARBA" id="ARBA00022989"/>
    </source>
</evidence>
<accession>A0A3B3QXV8</accession>
<keyword evidence="7 8" id="KW-0807">Transducer</keyword>
<dbReference type="RefSeq" id="XP_023664677.1">
    <property type="nucleotide sequence ID" value="XM_023808909.2"/>
</dbReference>
<dbReference type="PANTHER" id="PTHR10489">
    <property type="entry name" value="CELL ADHESION MOLECULE"/>
    <property type="match status" value="1"/>
</dbReference>
<feature type="compositionally biased region" description="Basic and acidic residues" evidence="9">
    <location>
        <begin position="312"/>
        <end position="326"/>
    </location>
</feature>
<evidence type="ECO:0000256" key="7">
    <source>
        <dbReference type="ARBA" id="ARBA00023224"/>
    </source>
</evidence>
<dbReference type="GO" id="GO:0019722">
    <property type="term" value="P:calcium-mediated signaling"/>
    <property type="evidence" value="ECO:0007669"/>
    <property type="project" value="TreeGrafter"/>
</dbReference>
<dbReference type="AlphaFoldDB" id="A0A3B3QXV8"/>
<comment type="similarity">
    <text evidence="8">Belongs to the G-protein coupled receptor 1 family.</text>
</comment>
<dbReference type="GeneTree" id="ENSGT01130000278303"/>
<dbReference type="SMART" id="SM01381">
    <property type="entry name" value="7TM_GPCR_Srsx"/>
    <property type="match status" value="1"/>
</dbReference>
<evidence type="ECO:0000256" key="2">
    <source>
        <dbReference type="ARBA" id="ARBA00022692"/>
    </source>
</evidence>
<protein>
    <submittedName>
        <fullName evidence="12">G-protein coupled receptor 15-like</fullName>
    </submittedName>
</protein>
<dbReference type="GO" id="GO:0016493">
    <property type="term" value="F:C-C chemokine receptor activity"/>
    <property type="evidence" value="ECO:0007669"/>
    <property type="project" value="TreeGrafter"/>
</dbReference>
<dbReference type="PRINTS" id="PR00237">
    <property type="entry name" value="GPCRRHODOPSN"/>
</dbReference>
<evidence type="ECO:0000256" key="1">
    <source>
        <dbReference type="ARBA" id="ARBA00004141"/>
    </source>
</evidence>
<dbReference type="OrthoDB" id="8935849at2759"/>
<dbReference type="PANTHER" id="PTHR10489:SF954">
    <property type="entry name" value="G PROTEIN-COUPLED RECEPTOR 25"/>
    <property type="match status" value="1"/>
</dbReference>
<feature type="transmembrane region" description="Helical" evidence="10">
    <location>
        <begin position="38"/>
        <end position="62"/>
    </location>
</feature>
<evidence type="ECO:0000256" key="9">
    <source>
        <dbReference type="SAM" id="MobiDB-lite"/>
    </source>
</evidence>
<dbReference type="GO" id="GO:0009897">
    <property type="term" value="C:external side of plasma membrane"/>
    <property type="evidence" value="ECO:0007669"/>
    <property type="project" value="TreeGrafter"/>
</dbReference>
<dbReference type="KEGG" id="pki:111842376"/>
<feature type="region of interest" description="Disordered" evidence="9">
    <location>
        <begin position="308"/>
        <end position="329"/>
    </location>
</feature>
<keyword evidence="13" id="KW-1185">Reference proteome</keyword>
<feature type="domain" description="G-protein coupled receptors family 1 profile" evidence="11">
    <location>
        <begin position="54"/>
        <end position="275"/>
    </location>
</feature>
<dbReference type="GO" id="GO:0019957">
    <property type="term" value="F:C-C chemokine binding"/>
    <property type="evidence" value="ECO:0007669"/>
    <property type="project" value="TreeGrafter"/>
</dbReference>
<keyword evidence="4 8" id="KW-0297">G-protein coupled receptor</keyword>
<dbReference type="Ensembl" id="ENSPKIT00000034618.1">
    <property type="protein sequence ID" value="ENSPKIP00000010485.1"/>
    <property type="gene ID" value="ENSPKIG00000025190.1"/>
</dbReference>
<dbReference type="Gene3D" id="1.20.1070.10">
    <property type="entry name" value="Rhodopsin 7-helix transmembrane proteins"/>
    <property type="match status" value="2"/>
</dbReference>
<keyword evidence="5 10" id="KW-0472">Membrane</keyword>
<proteinExistence type="inferred from homology"/>
<dbReference type="InterPro" id="IPR000276">
    <property type="entry name" value="GPCR_Rhodpsn"/>
</dbReference>
<evidence type="ECO:0000313" key="13">
    <source>
        <dbReference type="Proteomes" id="UP000261540"/>
    </source>
</evidence>
<dbReference type="PROSITE" id="PS50262">
    <property type="entry name" value="G_PROTEIN_RECEP_F1_2"/>
    <property type="match status" value="1"/>
</dbReference>
<dbReference type="Proteomes" id="UP000261540">
    <property type="component" value="Unplaced"/>
</dbReference>
<dbReference type="InterPro" id="IPR050119">
    <property type="entry name" value="CCR1-9-like"/>
</dbReference>
<keyword evidence="6 8" id="KW-0675">Receptor</keyword>
<dbReference type="GO" id="GO:0007204">
    <property type="term" value="P:positive regulation of cytosolic calcium ion concentration"/>
    <property type="evidence" value="ECO:0007669"/>
    <property type="project" value="TreeGrafter"/>
</dbReference>
<feature type="transmembrane region" description="Helical" evidence="10">
    <location>
        <begin position="111"/>
        <end position="132"/>
    </location>
</feature>